<proteinExistence type="predicted"/>
<accession>A0A445AL95</accession>
<reference evidence="1 2" key="1">
    <citation type="submission" date="2019-01" db="EMBL/GenBank/DDBJ databases">
        <title>Sequencing of cultivated peanut Arachis hypogaea provides insights into genome evolution and oil improvement.</title>
        <authorList>
            <person name="Chen X."/>
        </authorList>
    </citation>
    <scope>NUCLEOTIDE SEQUENCE [LARGE SCALE GENOMIC DNA]</scope>
    <source>
        <strain evidence="2">cv. Fuhuasheng</strain>
        <tissue evidence="1">Leaves</tissue>
    </source>
</reference>
<dbReference type="PANTHER" id="PTHR34958">
    <property type="entry name" value="CONDITIONAL LOSS-OF-GROWTH 1"/>
    <property type="match status" value="1"/>
</dbReference>
<sequence>MTLDGAATDDIALGVAVGSKGKGNLHRATFNIQAILLLLLIAAEKKKSVLRYLFQQQGEELPANIAAGMNSVKG</sequence>
<dbReference type="AlphaFoldDB" id="A0A445AL95"/>
<keyword evidence="2" id="KW-1185">Reference proteome</keyword>
<evidence type="ECO:0000313" key="1">
    <source>
        <dbReference type="EMBL" id="RYR27217.1"/>
    </source>
</evidence>
<dbReference type="EMBL" id="SDMP01000012">
    <property type="protein sequence ID" value="RYR27217.1"/>
    <property type="molecule type" value="Genomic_DNA"/>
</dbReference>
<name>A0A445AL95_ARAHY</name>
<protein>
    <submittedName>
        <fullName evidence="1">Uncharacterized protein</fullName>
    </submittedName>
</protein>
<dbReference type="Proteomes" id="UP000289738">
    <property type="component" value="Chromosome B02"/>
</dbReference>
<evidence type="ECO:0000313" key="2">
    <source>
        <dbReference type="Proteomes" id="UP000289738"/>
    </source>
</evidence>
<comment type="caution">
    <text evidence="1">The sequence shown here is derived from an EMBL/GenBank/DDBJ whole genome shotgun (WGS) entry which is preliminary data.</text>
</comment>
<gene>
    <name evidence="1" type="ORF">Ahy_B02g061561</name>
</gene>
<organism evidence="1 2">
    <name type="scientific">Arachis hypogaea</name>
    <name type="common">Peanut</name>
    <dbReference type="NCBI Taxonomy" id="3818"/>
    <lineage>
        <taxon>Eukaryota</taxon>
        <taxon>Viridiplantae</taxon>
        <taxon>Streptophyta</taxon>
        <taxon>Embryophyta</taxon>
        <taxon>Tracheophyta</taxon>
        <taxon>Spermatophyta</taxon>
        <taxon>Magnoliopsida</taxon>
        <taxon>eudicotyledons</taxon>
        <taxon>Gunneridae</taxon>
        <taxon>Pentapetalae</taxon>
        <taxon>rosids</taxon>
        <taxon>fabids</taxon>
        <taxon>Fabales</taxon>
        <taxon>Fabaceae</taxon>
        <taxon>Papilionoideae</taxon>
        <taxon>50 kb inversion clade</taxon>
        <taxon>dalbergioids sensu lato</taxon>
        <taxon>Dalbergieae</taxon>
        <taxon>Pterocarpus clade</taxon>
        <taxon>Arachis</taxon>
    </lineage>
</organism>
<dbReference type="PANTHER" id="PTHR34958:SF1">
    <property type="entry name" value="ARMADILLO-LIKE HELICAL DOMAIN-CONTAINING PROTEIN"/>
    <property type="match status" value="1"/>
</dbReference>